<keyword evidence="9" id="KW-1185">Reference proteome</keyword>
<dbReference type="SUPFAM" id="SSF57850">
    <property type="entry name" value="RING/U-box"/>
    <property type="match status" value="1"/>
</dbReference>
<dbReference type="EMBL" id="JAFCIX010000102">
    <property type="protein sequence ID" value="KAH6598633.1"/>
    <property type="molecule type" value="Genomic_DNA"/>
</dbReference>
<dbReference type="PROSITE" id="PS00518">
    <property type="entry name" value="ZF_RING_1"/>
    <property type="match status" value="1"/>
</dbReference>
<dbReference type="InterPro" id="IPR027370">
    <property type="entry name" value="Znf-RING_euk"/>
</dbReference>
<dbReference type="PANTHER" id="PTHR24103">
    <property type="entry name" value="E3 UBIQUITIN-PROTEIN LIGASE TRIM"/>
    <property type="match status" value="1"/>
</dbReference>
<evidence type="ECO:0000259" key="7">
    <source>
        <dbReference type="PROSITE" id="PS50089"/>
    </source>
</evidence>
<feature type="coiled-coil region" evidence="5">
    <location>
        <begin position="280"/>
        <end position="342"/>
    </location>
</feature>
<dbReference type="InterPro" id="IPR050143">
    <property type="entry name" value="TRIM/RBCC"/>
</dbReference>
<comment type="caution">
    <text evidence="8">The sequence shown here is derived from an EMBL/GenBank/DDBJ whole genome shotgun (WGS) entry which is preliminary data.</text>
</comment>
<dbReference type="InterPro" id="IPR017907">
    <property type="entry name" value="Znf_RING_CS"/>
</dbReference>
<accession>A0ABQ8FI45</accession>
<dbReference type="InterPro" id="IPR013083">
    <property type="entry name" value="Znf_RING/FYVE/PHD"/>
</dbReference>
<protein>
    <recommendedName>
        <fullName evidence="7">RING-type domain-containing protein</fullName>
    </recommendedName>
</protein>
<evidence type="ECO:0000256" key="1">
    <source>
        <dbReference type="ARBA" id="ARBA00022723"/>
    </source>
</evidence>
<dbReference type="Pfam" id="PF13445">
    <property type="entry name" value="zf-RING_UBOX"/>
    <property type="match status" value="1"/>
</dbReference>
<reference evidence="8 9" key="1">
    <citation type="submission" date="2021-02" db="EMBL/GenBank/DDBJ databases">
        <title>Variation within the Batrachochytrium salamandrivorans European outbreak.</title>
        <authorList>
            <person name="Kelly M."/>
            <person name="Pasmans F."/>
            <person name="Shea T.P."/>
            <person name="Munoz J.F."/>
            <person name="Carranza S."/>
            <person name="Cuomo C.A."/>
            <person name="Martel A."/>
        </authorList>
    </citation>
    <scope>NUCLEOTIDE SEQUENCE [LARGE SCALE GENOMIC DNA]</scope>
    <source>
        <strain evidence="8 9">AMFP18/2</strain>
    </source>
</reference>
<evidence type="ECO:0000256" key="3">
    <source>
        <dbReference type="ARBA" id="ARBA00022833"/>
    </source>
</evidence>
<organism evidence="8 9">
    <name type="scientific">Batrachochytrium salamandrivorans</name>
    <dbReference type="NCBI Taxonomy" id="1357716"/>
    <lineage>
        <taxon>Eukaryota</taxon>
        <taxon>Fungi</taxon>
        <taxon>Fungi incertae sedis</taxon>
        <taxon>Chytridiomycota</taxon>
        <taxon>Chytridiomycota incertae sedis</taxon>
        <taxon>Chytridiomycetes</taxon>
        <taxon>Rhizophydiales</taxon>
        <taxon>Rhizophydiales incertae sedis</taxon>
        <taxon>Batrachochytrium</taxon>
    </lineage>
</organism>
<evidence type="ECO:0000256" key="2">
    <source>
        <dbReference type="ARBA" id="ARBA00022771"/>
    </source>
</evidence>
<gene>
    <name evidence="8" type="ORF">BASA50_003669</name>
</gene>
<evidence type="ECO:0000313" key="8">
    <source>
        <dbReference type="EMBL" id="KAH6598633.1"/>
    </source>
</evidence>
<evidence type="ECO:0000256" key="6">
    <source>
        <dbReference type="SAM" id="MobiDB-lite"/>
    </source>
</evidence>
<dbReference type="PROSITE" id="PS50089">
    <property type="entry name" value="ZF_RING_2"/>
    <property type="match status" value="1"/>
</dbReference>
<keyword evidence="5" id="KW-0175">Coiled coil</keyword>
<name>A0ABQ8FI45_9FUNG</name>
<dbReference type="Proteomes" id="UP001648503">
    <property type="component" value="Unassembled WGS sequence"/>
</dbReference>
<dbReference type="InterPro" id="IPR001841">
    <property type="entry name" value="Znf_RING"/>
</dbReference>
<feature type="domain" description="RING-type" evidence="7">
    <location>
        <begin position="153"/>
        <end position="198"/>
    </location>
</feature>
<keyword evidence="2 4" id="KW-0863">Zinc-finger</keyword>
<dbReference type="Gene3D" id="3.30.40.10">
    <property type="entry name" value="Zinc/RING finger domain, C3HC4 (zinc finger)"/>
    <property type="match status" value="1"/>
</dbReference>
<evidence type="ECO:0000256" key="4">
    <source>
        <dbReference type="PROSITE-ProRule" id="PRU00175"/>
    </source>
</evidence>
<sequence>MSTRAAPKSKKAPSTRPAARKDDRLVKLKGNQERWMAEMDSEREGTLTYPSYKPDGSVVVANLTESTSSFANQAGLACMPVNTVTSQELDCSSDLLVRNWCQLPNRVISTASKLSPPMYYDIDQPQLPLATRSCKTPHEPLLAGNQVNDRLACPICSQMINLPVLAIPCGHSFCRECLVTHIKNAQERFYAALCKCCNTPIQGHVPNLTLQQALNSLTYSEDQHSNSFLPQYLTSPNDDCPSKSNPISHNQVERSETASTIFLDFDQDPSDIALVYKTQYQQLDQRCRLIEEEASLLKNERIEKQTLLETTKAMIISHTIKVQETEALIEENQAKLKELCINLLSSKERAIQLDDALKSLTERELLATTAVNTISKRRDKVRIVFEGIQKSLNDEE</sequence>
<evidence type="ECO:0000313" key="9">
    <source>
        <dbReference type="Proteomes" id="UP001648503"/>
    </source>
</evidence>
<evidence type="ECO:0000256" key="5">
    <source>
        <dbReference type="SAM" id="Coils"/>
    </source>
</evidence>
<keyword evidence="3" id="KW-0862">Zinc</keyword>
<feature type="region of interest" description="Disordered" evidence="6">
    <location>
        <begin position="1"/>
        <end position="27"/>
    </location>
</feature>
<dbReference type="SMART" id="SM00184">
    <property type="entry name" value="RING"/>
    <property type="match status" value="1"/>
</dbReference>
<proteinExistence type="predicted"/>
<keyword evidence="1" id="KW-0479">Metal-binding</keyword>